<comment type="caution">
    <text evidence="3">The sequence shown here is derived from an EMBL/GenBank/DDBJ whole genome shotgun (WGS) entry which is preliminary data.</text>
</comment>
<sequence length="163" mass="18499">MGARNHNYRLVKIHRTYTVEEMATLLAVHRNTVRRWFEEGLATIDQKRPVLVKGDALLTFLKDRRTKGKRPCRPGEFYCLRCRAPRRPTGSRVVYQAFTFDRGNLLGVCPDCGARLNRRVSLARMGPAIGDLQVAFPQAQEHIDESPHPSLNCDFNGGARTHA</sequence>
<dbReference type="InterPro" id="IPR009061">
    <property type="entry name" value="DNA-bd_dom_put_sf"/>
</dbReference>
<feature type="domain" description="Helix-turn-helix" evidence="2">
    <location>
        <begin position="17"/>
        <end position="64"/>
    </location>
</feature>
<gene>
    <name evidence="3" type="ORF">ACFPN1_02025</name>
</gene>
<organism evidence="3 4">
    <name type="scientific">Lysobacter yangpyeongensis</name>
    <dbReference type="NCBI Taxonomy" id="346182"/>
    <lineage>
        <taxon>Bacteria</taxon>
        <taxon>Pseudomonadati</taxon>
        <taxon>Pseudomonadota</taxon>
        <taxon>Gammaproteobacteria</taxon>
        <taxon>Lysobacterales</taxon>
        <taxon>Lysobacteraceae</taxon>
        <taxon>Lysobacter</taxon>
    </lineage>
</organism>
<evidence type="ECO:0000313" key="4">
    <source>
        <dbReference type="Proteomes" id="UP001596036"/>
    </source>
</evidence>
<evidence type="ECO:0000313" key="3">
    <source>
        <dbReference type="EMBL" id="MFC5568842.1"/>
    </source>
</evidence>
<dbReference type="SUPFAM" id="SSF46955">
    <property type="entry name" value="Putative DNA-binding domain"/>
    <property type="match status" value="1"/>
</dbReference>
<keyword evidence="4" id="KW-1185">Reference proteome</keyword>
<accession>A0ABW0SJ10</accession>
<dbReference type="Pfam" id="PF12728">
    <property type="entry name" value="HTH_17"/>
    <property type="match status" value="1"/>
</dbReference>
<dbReference type="RefSeq" id="WP_386752545.1">
    <property type="nucleotide sequence ID" value="NZ_JBHSNM010000001.1"/>
</dbReference>
<evidence type="ECO:0000259" key="2">
    <source>
        <dbReference type="Pfam" id="PF12728"/>
    </source>
</evidence>
<dbReference type="Proteomes" id="UP001596036">
    <property type="component" value="Unassembled WGS sequence"/>
</dbReference>
<dbReference type="EMBL" id="JBHSNM010000001">
    <property type="protein sequence ID" value="MFC5568842.1"/>
    <property type="molecule type" value="Genomic_DNA"/>
</dbReference>
<dbReference type="InterPro" id="IPR041657">
    <property type="entry name" value="HTH_17"/>
</dbReference>
<feature type="region of interest" description="Disordered" evidence="1">
    <location>
        <begin position="143"/>
        <end position="163"/>
    </location>
</feature>
<proteinExistence type="predicted"/>
<name>A0ABW0SJ10_9GAMM</name>
<evidence type="ECO:0000256" key="1">
    <source>
        <dbReference type="SAM" id="MobiDB-lite"/>
    </source>
</evidence>
<reference evidence="4" key="1">
    <citation type="journal article" date="2019" name="Int. J. Syst. Evol. Microbiol.">
        <title>The Global Catalogue of Microorganisms (GCM) 10K type strain sequencing project: providing services to taxonomists for standard genome sequencing and annotation.</title>
        <authorList>
            <consortium name="The Broad Institute Genomics Platform"/>
            <consortium name="The Broad Institute Genome Sequencing Center for Infectious Disease"/>
            <person name="Wu L."/>
            <person name="Ma J."/>
        </authorList>
    </citation>
    <scope>NUCLEOTIDE SEQUENCE [LARGE SCALE GENOMIC DNA]</scope>
    <source>
        <strain evidence="4">KACC 11407</strain>
    </source>
</reference>
<protein>
    <submittedName>
        <fullName evidence="3">Helix-turn-helix domain-containing protein</fullName>
    </submittedName>
</protein>